<dbReference type="InterPro" id="IPR020846">
    <property type="entry name" value="MFS_dom"/>
</dbReference>
<proteinExistence type="predicted"/>
<evidence type="ECO:0000313" key="9">
    <source>
        <dbReference type="RefSeq" id="XP_022258510.1"/>
    </source>
</evidence>
<feature type="transmembrane region" description="Helical" evidence="6">
    <location>
        <begin position="36"/>
        <end position="59"/>
    </location>
</feature>
<evidence type="ECO:0000313" key="8">
    <source>
        <dbReference type="Proteomes" id="UP000694941"/>
    </source>
</evidence>
<evidence type="ECO:0000259" key="7">
    <source>
        <dbReference type="PROSITE" id="PS50850"/>
    </source>
</evidence>
<keyword evidence="5 6" id="KW-0472">Membrane</keyword>
<dbReference type="PANTHER" id="PTHR23506">
    <property type="entry name" value="GH10249P"/>
    <property type="match status" value="1"/>
</dbReference>
<gene>
    <name evidence="9" type="primary">LOC111089755</name>
</gene>
<dbReference type="InterPro" id="IPR050930">
    <property type="entry name" value="MFS_Vesicular_Transporter"/>
</dbReference>
<feature type="domain" description="Major facilitator superfamily (MFS) profile" evidence="7">
    <location>
        <begin position="37"/>
        <end position="373"/>
    </location>
</feature>
<dbReference type="RefSeq" id="XP_022258510.1">
    <property type="nucleotide sequence ID" value="XM_022402802.1"/>
</dbReference>
<evidence type="ECO:0000256" key="3">
    <source>
        <dbReference type="ARBA" id="ARBA00022692"/>
    </source>
</evidence>
<dbReference type="InterPro" id="IPR036259">
    <property type="entry name" value="MFS_trans_sf"/>
</dbReference>
<dbReference type="InterPro" id="IPR011701">
    <property type="entry name" value="MFS"/>
</dbReference>
<keyword evidence="3 6" id="KW-0812">Transmembrane</keyword>
<keyword evidence="4 6" id="KW-1133">Transmembrane helix</keyword>
<feature type="transmembrane region" description="Helical" evidence="6">
    <location>
        <begin position="79"/>
        <end position="100"/>
    </location>
</feature>
<dbReference type="PROSITE" id="PS50850">
    <property type="entry name" value="MFS"/>
    <property type="match status" value="1"/>
</dbReference>
<sequence>MVPFFVLGGILITLAFMTFLFLPESEKTFQEESGDFIRVILDMGFFVDMLNILTGLLFIGFNEATLEPHIRQFDLEHSTIGLIFVVCGGVYVCGTLFWGYVSDRMPRSRSPLLFASVLFGASCLLLGPAPFISMETYLWMVIVAQGLMGLGSAAKLVVGFNHSLQHTISRGFPDDIPTIAVVAAAFNCVNSLGEFIGPSIGGALVENVGYKSGTMVLLGIEMAVVLDIPVSIRVAGQKVLVTPVSIRVAGQKVLDIPVSIRVAGQKVLVTPVSIRVAGQKVLDTPVGIRVAGQKVLVTSVSIRVARQKVLVTPVGIRVARQKVLVTPVSIGIAGQKVLMSPVSIRVAGQKVLVSPVGIRVAGQKVLVLQSVSE</sequence>
<evidence type="ECO:0000256" key="2">
    <source>
        <dbReference type="ARBA" id="ARBA00022448"/>
    </source>
</evidence>
<reference evidence="9" key="1">
    <citation type="submission" date="2025-08" db="UniProtKB">
        <authorList>
            <consortium name="RefSeq"/>
        </authorList>
    </citation>
    <scope>IDENTIFICATION</scope>
    <source>
        <tissue evidence="9">Muscle</tissue>
    </source>
</reference>
<dbReference type="Gene3D" id="1.20.1250.20">
    <property type="entry name" value="MFS general substrate transporter like domains"/>
    <property type="match status" value="1"/>
</dbReference>
<feature type="transmembrane region" description="Helical" evidence="6">
    <location>
        <begin position="6"/>
        <end position="24"/>
    </location>
</feature>
<evidence type="ECO:0000256" key="1">
    <source>
        <dbReference type="ARBA" id="ARBA00004141"/>
    </source>
</evidence>
<evidence type="ECO:0000256" key="5">
    <source>
        <dbReference type="ARBA" id="ARBA00023136"/>
    </source>
</evidence>
<feature type="transmembrane region" description="Helical" evidence="6">
    <location>
        <begin position="137"/>
        <end position="160"/>
    </location>
</feature>
<evidence type="ECO:0000256" key="6">
    <source>
        <dbReference type="SAM" id="Phobius"/>
    </source>
</evidence>
<keyword evidence="8" id="KW-1185">Reference proteome</keyword>
<dbReference type="GeneID" id="111089755"/>
<organism evidence="8 9">
    <name type="scientific">Limulus polyphemus</name>
    <name type="common">Atlantic horseshoe crab</name>
    <dbReference type="NCBI Taxonomy" id="6850"/>
    <lineage>
        <taxon>Eukaryota</taxon>
        <taxon>Metazoa</taxon>
        <taxon>Ecdysozoa</taxon>
        <taxon>Arthropoda</taxon>
        <taxon>Chelicerata</taxon>
        <taxon>Merostomata</taxon>
        <taxon>Xiphosura</taxon>
        <taxon>Limulidae</taxon>
        <taxon>Limulus</taxon>
    </lineage>
</organism>
<dbReference type="PANTHER" id="PTHR23506:SF26">
    <property type="entry name" value="MFS-TYPE TRANSPORTER SLC18B1"/>
    <property type="match status" value="1"/>
</dbReference>
<protein>
    <submittedName>
        <fullName evidence="9">MFS-type transporter SLC18B1-like</fullName>
    </submittedName>
</protein>
<evidence type="ECO:0000256" key="4">
    <source>
        <dbReference type="ARBA" id="ARBA00022989"/>
    </source>
</evidence>
<keyword evidence="2" id="KW-0813">Transport</keyword>
<name>A0ABM1TRK4_LIMPO</name>
<dbReference type="Proteomes" id="UP000694941">
    <property type="component" value="Unplaced"/>
</dbReference>
<accession>A0ABM1TRK4</accession>
<dbReference type="SUPFAM" id="SSF103473">
    <property type="entry name" value="MFS general substrate transporter"/>
    <property type="match status" value="1"/>
</dbReference>
<dbReference type="Pfam" id="PF07690">
    <property type="entry name" value="MFS_1"/>
    <property type="match status" value="1"/>
</dbReference>
<comment type="subcellular location">
    <subcellularLocation>
        <location evidence="1">Membrane</location>
        <topology evidence="1">Multi-pass membrane protein</topology>
    </subcellularLocation>
</comment>
<feature type="transmembrane region" description="Helical" evidence="6">
    <location>
        <begin position="112"/>
        <end position="131"/>
    </location>
</feature>